<proteinExistence type="predicted"/>
<dbReference type="Proteomes" id="UP000266841">
    <property type="component" value="Unassembled WGS sequence"/>
</dbReference>
<evidence type="ECO:0000313" key="2">
    <source>
        <dbReference type="EMBL" id="EJK77298.1"/>
    </source>
</evidence>
<name>K0TEZ8_THAOC</name>
<feature type="compositionally biased region" description="Polar residues" evidence="1">
    <location>
        <begin position="78"/>
        <end position="88"/>
    </location>
</feature>
<organism evidence="2 3">
    <name type="scientific">Thalassiosira oceanica</name>
    <name type="common">Marine diatom</name>
    <dbReference type="NCBI Taxonomy" id="159749"/>
    <lineage>
        <taxon>Eukaryota</taxon>
        <taxon>Sar</taxon>
        <taxon>Stramenopiles</taxon>
        <taxon>Ochrophyta</taxon>
        <taxon>Bacillariophyta</taxon>
        <taxon>Coscinodiscophyceae</taxon>
        <taxon>Thalassiosirophycidae</taxon>
        <taxon>Thalassiosirales</taxon>
        <taxon>Thalassiosiraceae</taxon>
        <taxon>Thalassiosira</taxon>
    </lineage>
</organism>
<evidence type="ECO:0000256" key="1">
    <source>
        <dbReference type="SAM" id="MobiDB-lite"/>
    </source>
</evidence>
<comment type="caution">
    <text evidence="2">The sequence shown here is derived from an EMBL/GenBank/DDBJ whole genome shotgun (WGS) entry which is preliminary data.</text>
</comment>
<reference evidence="2 3" key="1">
    <citation type="journal article" date="2012" name="Genome Biol.">
        <title>Genome and low-iron response of an oceanic diatom adapted to chronic iron limitation.</title>
        <authorList>
            <person name="Lommer M."/>
            <person name="Specht M."/>
            <person name="Roy A.S."/>
            <person name="Kraemer L."/>
            <person name="Andreson R."/>
            <person name="Gutowska M.A."/>
            <person name="Wolf J."/>
            <person name="Bergner S.V."/>
            <person name="Schilhabel M.B."/>
            <person name="Klostermeier U.C."/>
            <person name="Beiko R.G."/>
            <person name="Rosenstiel P."/>
            <person name="Hippler M."/>
            <person name="Laroche J."/>
        </authorList>
    </citation>
    <scope>NUCLEOTIDE SEQUENCE [LARGE SCALE GENOMIC DNA]</scope>
    <source>
        <strain evidence="2 3">CCMP1005</strain>
    </source>
</reference>
<accession>K0TEZ8</accession>
<feature type="region of interest" description="Disordered" evidence="1">
    <location>
        <begin position="18"/>
        <end position="89"/>
    </location>
</feature>
<dbReference type="AlphaFoldDB" id="K0TEZ8"/>
<gene>
    <name evidence="2" type="ORF">THAOC_00877</name>
</gene>
<dbReference type="EMBL" id="AGNL01001052">
    <property type="protein sequence ID" value="EJK77298.1"/>
    <property type="molecule type" value="Genomic_DNA"/>
</dbReference>
<keyword evidence="3" id="KW-1185">Reference proteome</keyword>
<sequence length="125" mass="12825">MPVSLSLLGDASVDGLASTTRTSSALGGRSPTSSGLPLSGGGEGLRPPTSSILRNLISETKGKDTVQPPSSPAGARATQRNTLDSVSNEAEAAFYHNESAPAPSVWSTWRAGISKSVDPTFSRLK</sequence>
<evidence type="ECO:0000313" key="3">
    <source>
        <dbReference type="Proteomes" id="UP000266841"/>
    </source>
</evidence>
<protein>
    <submittedName>
        <fullName evidence="2">Uncharacterized protein</fullName>
    </submittedName>
</protein>
<feature type="compositionally biased region" description="Low complexity" evidence="1">
    <location>
        <begin position="26"/>
        <end position="37"/>
    </location>
</feature>